<dbReference type="EMBL" id="CP096983">
    <property type="protein sequence ID" value="URZ10026.1"/>
    <property type="molecule type" value="Genomic_DNA"/>
</dbReference>
<dbReference type="Gene3D" id="3.40.50.2300">
    <property type="match status" value="2"/>
</dbReference>
<dbReference type="RefSeq" id="WP_077833118.1">
    <property type="nucleotide sequence ID" value="NZ_CP096983.1"/>
</dbReference>
<dbReference type="STRING" id="84029.CROST_15290"/>
<dbReference type="AlphaFoldDB" id="A0A1S8MCA3"/>
<dbReference type="Proteomes" id="UP000190951">
    <property type="component" value="Chromosome"/>
</dbReference>
<reference evidence="1 2" key="1">
    <citation type="submission" date="2022-04" db="EMBL/GenBank/DDBJ databases">
        <title>Genome sequence of C. roseum typestrain.</title>
        <authorList>
            <person name="Poehlein A."/>
            <person name="Schoch T."/>
            <person name="Duerre P."/>
            <person name="Daniel R."/>
        </authorList>
    </citation>
    <scope>NUCLEOTIDE SEQUENCE [LARGE SCALE GENOMIC DNA]</scope>
    <source>
        <strain evidence="1 2">DSM 7320</strain>
    </source>
</reference>
<dbReference type="GO" id="GO:0003700">
    <property type="term" value="F:DNA-binding transcription factor activity"/>
    <property type="evidence" value="ECO:0007669"/>
    <property type="project" value="TreeGrafter"/>
</dbReference>
<dbReference type="SUPFAM" id="SSF47413">
    <property type="entry name" value="lambda repressor-like DNA-binding domains"/>
    <property type="match status" value="1"/>
</dbReference>
<dbReference type="Pfam" id="PF13377">
    <property type="entry name" value="Peripla_BP_3"/>
    <property type="match status" value="1"/>
</dbReference>
<sequence>MVTMKDIAKKSGVSQATVSRVISGNVSVNPEIKRKVMEWVRKLDYKPNIIAQSLVKNKSLLIGVIITDISNPFFSDVIKSVESEAAKYGYSIILCNTDWNLDKEKKYISIMKSYNVDGILIVPSNAKDTYFKSLKNINIPIVVITQNIDGFNCVSISHYLSAKDVAKHLISMGYSKFVFVGFEEDEKCRGFKDEIESSGFKMENDFFAVSDKAVNTDLKELLESDLKNEDIGIFAYNDIEALVVLHLLKEMKVEIPEKIALVGFDNTFISKEVSPTLSSVAQPIEEIGRQSVEILIDNICGKKDVQEKHIIIEPRLVVRESSVKSVAY</sequence>
<dbReference type="SUPFAM" id="SSF53822">
    <property type="entry name" value="Periplasmic binding protein-like I"/>
    <property type="match status" value="1"/>
</dbReference>
<keyword evidence="2" id="KW-1185">Reference proteome</keyword>
<accession>A0A1S8MCA3</accession>
<dbReference type="GO" id="GO:0000976">
    <property type="term" value="F:transcription cis-regulatory region binding"/>
    <property type="evidence" value="ECO:0007669"/>
    <property type="project" value="TreeGrafter"/>
</dbReference>
<dbReference type="PANTHER" id="PTHR30146:SF109">
    <property type="entry name" value="HTH-TYPE TRANSCRIPTIONAL REGULATOR GALS"/>
    <property type="match status" value="1"/>
</dbReference>
<dbReference type="InterPro" id="IPR028082">
    <property type="entry name" value="Peripla_BP_I"/>
</dbReference>
<organism evidence="1 2">
    <name type="scientific">Clostridium felsineum</name>
    <dbReference type="NCBI Taxonomy" id="36839"/>
    <lineage>
        <taxon>Bacteria</taxon>
        <taxon>Bacillati</taxon>
        <taxon>Bacillota</taxon>
        <taxon>Clostridia</taxon>
        <taxon>Eubacteriales</taxon>
        <taxon>Clostridiaceae</taxon>
        <taxon>Clostridium</taxon>
    </lineage>
</organism>
<dbReference type="PROSITE" id="PS00356">
    <property type="entry name" value="HTH_LACI_1"/>
    <property type="match status" value="1"/>
</dbReference>
<dbReference type="CDD" id="cd01392">
    <property type="entry name" value="HTH_LacI"/>
    <property type="match status" value="1"/>
</dbReference>
<dbReference type="Gene3D" id="1.10.260.40">
    <property type="entry name" value="lambda repressor-like DNA-binding domains"/>
    <property type="match status" value="1"/>
</dbReference>
<dbReference type="SMART" id="SM00354">
    <property type="entry name" value="HTH_LACI"/>
    <property type="match status" value="1"/>
</dbReference>
<protein>
    <submittedName>
        <fullName evidence="1">HTH-type transcriptional regulator DegA</fullName>
    </submittedName>
</protein>
<dbReference type="InterPro" id="IPR010982">
    <property type="entry name" value="Lambda_DNA-bd_dom_sf"/>
</dbReference>
<dbReference type="KEGG" id="crw:CROST_007340"/>
<dbReference type="PROSITE" id="PS50932">
    <property type="entry name" value="HTH_LACI_2"/>
    <property type="match status" value="1"/>
</dbReference>
<dbReference type="InterPro" id="IPR046335">
    <property type="entry name" value="LacI/GalR-like_sensor"/>
</dbReference>
<evidence type="ECO:0000313" key="2">
    <source>
        <dbReference type="Proteomes" id="UP000190951"/>
    </source>
</evidence>
<name>A0A1S8MCA3_9CLOT</name>
<proteinExistence type="predicted"/>
<dbReference type="InterPro" id="IPR000843">
    <property type="entry name" value="HTH_LacI"/>
</dbReference>
<evidence type="ECO:0000313" key="1">
    <source>
        <dbReference type="EMBL" id="URZ10026.1"/>
    </source>
</evidence>
<gene>
    <name evidence="1" type="primary">degA_2</name>
    <name evidence="1" type="ORF">CROST_007340</name>
</gene>
<dbReference type="PRINTS" id="PR00036">
    <property type="entry name" value="HTHLACI"/>
</dbReference>
<dbReference type="CDD" id="cd06291">
    <property type="entry name" value="PBP1_Qymf-like"/>
    <property type="match status" value="1"/>
</dbReference>
<dbReference type="Pfam" id="PF00356">
    <property type="entry name" value="LacI"/>
    <property type="match status" value="1"/>
</dbReference>
<dbReference type="PANTHER" id="PTHR30146">
    <property type="entry name" value="LACI-RELATED TRANSCRIPTIONAL REPRESSOR"/>
    <property type="match status" value="1"/>
</dbReference>